<gene>
    <name evidence="3" type="ORF">GPUH_LOCUS3173</name>
</gene>
<dbReference type="InterPro" id="IPR036398">
    <property type="entry name" value="CA_dom_sf"/>
</dbReference>
<reference evidence="3 4" key="2">
    <citation type="submission" date="2018-11" db="EMBL/GenBank/DDBJ databases">
        <authorList>
            <consortium name="Pathogen Informatics"/>
        </authorList>
    </citation>
    <scope>NUCLEOTIDE SEQUENCE [LARGE SCALE GENOMIC DNA]</scope>
</reference>
<dbReference type="AlphaFoldDB" id="A0A183D382"/>
<accession>A0A183D382</accession>
<name>A0A183D382_9BILA</name>
<dbReference type="EMBL" id="UYRT01005254">
    <property type="protein sequence ID" value="VDK38307.1"/>
    <property type="molecule type" value="Genomic_DNA"/>
</dbReference>
<evidence type="ECO:0000313" key="5">
    <source>
        <dbReference type="WBParaSite" id="GPUH_0000317801-mRNA-1"/>
    </source>
</evidence>
<organism evidence="5">
    <name type="scientific">Gongylonema pulchrum</name>
    <dbReference type="NCBI Taxonomy" id="637853"/>
    <lineage>
        <taxon>Eukaryota</taxon>
        <taxon>Metazoa</taxon>
        <taxon>Ecdysozoa</taxon>
        <taxon>Nematoda</taxon>
        <taxon>Chromadorea</taxon>
        <taxon>Rhabditida</taxon>
        <taxon>Spirurina</taxon>
        <taxon>Spiruromorpha</taxon>
        <taxon>Spiruroidea</taxon>
        <taxon>Gongylonematidae</taxon>
        <taxon>Gongylonema</taxon>
    </lineage>
</organism>
<evidence type="ECO:0000259" key="2">
    <source>
        <dbReference type="PROSITE" id="PS51144"/>
    </source>
</evidence>
<dbReference type="PROSITE" id="PS51144">
    <property type="entry name" value="ALPHA_CA_2"/>
    <property type="match status" value="1"/>
</dbReference>
<sequence length="115" mass="12694">MAETGVPAMATAAAFRAEEERVGFTTNSPKQDRMKERHKQSPINITKGAVDHDSNLKASHLKFSYTMGDIKTVEVILTAPHLPGTYELWELHAHWGPDKNAGSEHLLEGKAFPAE</sequence>
<feature type="region of interest" description="Disordered" evidence="1">
    <location>
        <begin position="20"/>
        <end position="42"/>
    </location>
</feature>
<keyword evidence="4" id="KW-1185">Reference proteome</keyword>
<evidence type="ECO:0000313" key="4">
    <source>
        <dbReference type="Proteomes" id="UP000271098"/>
    </source>
</evidence>
<dbReference type="InterPro" id="IPR001148">
    <property type="entry name" value="CA_dom"/>
</dbReference>
<evidence type="ECO:0000256" key="1">
    <source>
        <dbReference type="SAM" id="MobiDB-lite"/>
    </source>
</evidence>
<dbReference type="WBParaSite" id="GPUH_0000317801-mRNA-1">
    <property type="protein sequence ID" value="GPUH_0000317801-mRNA-1"/>
    <property type="gene ID" value="GPUH_0000317801"/>
</dbReference>
<protein>
    <submittedName>
        <fullName evidence="5">Alpha-carbonic anhydrase domain-containing protein</fullName>
    </submittedName>
</protein>
<dbReference type="OrthoDB" id="429145at2759"/>
<dbReference type="Proteomes" id="UP000271098">
    <property type="component" value="Unassembled WGS sequence"/>
</dbReference>
<proteinExistence type="predicted"/>
<feature type="domain" description="Alpha-carbonic anhydrase" evidence="2">
    <location>
        <begin position="11"/>
        <end position="115"/>
    </location>
</feature>
<dbReference type="Pfam" id="PF00194">
    <property type="entry name" value="Carb_anhydrase"/>
    <property type="match status" value="1"/>
</dbReference>
<dbReference type="Gene3D" id="3.10.200.10">
    <property type="entry name" value="Alpha carbonic anhydrase"/>
    <property type="match status" value="1"/>
</dbReference>
<reference evidence="5" key="1">
    <citation type="submission" date="2016-06" db="UniProtKB">
        <authorList>
            <consortium name="WormBaseParasite"/>
        </authorList>
    </citation>
    <scope>IDENTIFICATION</scope>
</reference>
<evidence type="ECO:0000313" key="3">
    <source>
        <dbReference type="EMBL" id="VDK38307.1"/>
    </source>
</evidence>
<dbReference type="SUPFAM" id="SSF51069">
    <property type="entry name" value="Carbonic anhydrase"/>
    <property type="match status" value="1"/>
</dbReference>